<feature type="region of interest" description="Disordered" evidence="2">
    <location>
        <begin position="475"/>
        <end position="506"/>
    </location>
</feature>
<gene>
    <name evidence="3" type="ORF">QUF54_03625</name>
</gene>
<feature type="compositionally biased region" description="Acidic residues" evidence="2">
    <location>
        <begin position="1"/>
        <end position="131"/>
    </location>
</feature>
<reference evidence="3" key="1">
    <citation type="submission" date="2023-06" db="EMBL/GenBank/DDBJ databases">
        <title>Uncultivated large filamentous bacteria from sulfidic sediments reveal new species and different genomic features in energy metabolism and defense.</title>
        <authorList>
            <person name="Fonseca A."/>
        </authorList>
    </citation>
    <scope>NUCLEOTIDE SEQUENCE</scope>
    <source>
        <strain evidence="3">HSG4</strain>
    </source>
</reference>
<name>A0ABT7VSN8_9GAMM</name>
<feature type="region of interest" description="Disordered" evidence="2">
    <location>
        <begin position="1"/>
        <end position="132"/>
    </location>
</feature>
<dbReference type="EMBL" id="JAUCGM010000148">
    <property type="protein sequence ID" value="MDM8562423.1"/>
    <property type="molecule type" value="Genomic_DNA"/>
</dbReference>
<proteinExistence type="predicted"/>
<evidence type="ECO:0000313" key="4">
    <source>
        <dbReference type="Proteomes" id="UP001171945"/>
    </source>
</evidence>
<dbReference type="InterPro" id="IPR008969">
    <property type="entry name" value="CarboxyPept-like_regulatory"/>
</dbReference>
<comment type="caution">
    <text evidence="3">The sequence shown here is derived from an EMBL/GenBank/DDBJ whole genome shotgun (WGS) entry which is preliminary data.</text>
</comment>
<organism evidence="3 4">
    <name type="scientific">Candidatus Marithioploca araucensis</name>
    <dbReference type="NCBI Taxonomy" id="70273"/>
    <lineage>
        <taxon>Bacteria</taxon>
        <taxon>Pseudomonadati</taxon>
        <taxon>Pseudomonadota</taxon>
        <taxon>Gammaproteobacteria</taxon>
        <taxon>Thiotrichales</taxon>
        <taxon>Thiotrichaceae</taxon>
        <taxon>Candidatus Marithioploca</taxon>
    </lineage>
</organism>
<feature type="compositionally biased region" description="Acidic residues" evidence="2">
    <location>
        <begin position="477"/>
        <end position="501"/>
    </location>
</feature>
<dbReference type="InterPro" id="IPR013517">
    <property type="entry name" value="FG-GAP"/>
</dbReference>
<dbReference type="SUPFAM" id="SSF69318">
    <property type="entry name" value="Integrin alpha N-terminal domain"/>
    <property type="match status" value="1"/>
</dbReference>
<evidence type="ECO:0000256" key="1">
    <source>
        <dbReference type="ARBA" id="ARBA00022729"/>
    </source>
</evidence>
<dbReference type="SUPFAM" id="SSF49464">
    <property type="entry name" value="Carboxypeptidase regulatory domain-like"/>
    <property type="match status" value="1"/>
</dbReference>
<dbReference type="Gene3D" id="2.130.10.130">
    <property type="entry name" value="Integrin alpha, N-terminal"/>
    <property type="match status" value="1"/>
</dbReference>
<feature type="non-terminal residue" evidence="3">
    <location>
        <position position="1"/>
    </location>
</feature>
<dbReference type="InterPro" id="IPR028994">
    <property type="entry name" value="Integrin_alpha_N"/>
</dbReference>
<dbReference type="Pfam" id="PF13620">
    <property type="entry name" value="CarboxypepD_reg"/>
    <property type="match status" value="1"/>
</dbReference>
<keyword evidence="4" id="KW-1185">Reference proteome</keyword>
<sequence>SSEEGATEESSEEGATEESSEEGATEESSEEGATEESSEEGATEESSEEGATEESSEEGATEESSEEGATEESSEEGATEEGSEEGATEESSEEGATEEGSEEGATEESSEEGATEEGSEESTADEDDTGEAGETTLGLATLEGNVLDESDNPIEGATITLEGVTVTLESEITVTTDDKGYYNVPDLSLGTYTLKVTMEGFVFQESQVTLLQNEKTVTINLTSVAGGTIQGRDMIVVGEQACEVNSIALLEANGEIVHKFGVNDTDKDNGIRISIADFDLDESSDIVITEDGKGNKFFLYNGKGHHKWTIIKPDGNDKGVNAAFGDVVGSDDGVPEIMVANQDEDTLLGIYQAANGKVIHGIQTFEEKTGFNIAAGNVNDDGTDEIIVVKATQAENENVFVYSSDGSKGTLLTSFTALLGEEARGMVVATGDVDGDGVDEIVLGQASNAEEYMVGVYKMDGTPVGDVFDAFNRVEADDGSDESGETESGDTESGESGDTESSEPVSCNYDGKGVVLAVGDVNGDGSAEIIVSKAGGSEVRIYSLSEGEWVMIASFTAVSEGSVITALGFATNLILDLPMTTELPDEPVLKDLTIVGTEDAPVEVTDRTVEGTVRFNNAVIKNLKVGLGARAVFGPGVLFVDKESIPVGSELTKIFPIIRINSVASKLNADYEAVNLSTNVIKDKPPVLEDVKELLPGTTVEQSPETGNLEVALGGPEGDEFIYEVSPYEVIQVDEPEGVVLNPDNSVKVVTKHGQCIKGNAVSRDLPGLVIELTSDAELDASLNMDMQGVLMQSSNLYPDYLHVGRADILSTVVEDDSVRSGRHRADHPRFGPGNKMLYTHVFQKCKKKKGKKCKKGKKRRQKIYPCPVYPRILRTGLDLRTSNVINVNVKLDGSMSFKFKSKSTFRLRQGVLGYRVRRGRRPGCGCTKFAPTYDINRDGVEDFNITYPDGYVQDLLMIRE</sequence>
<dbReference type="Pfam" id="PF13517">
    <property type="entry name" value="FG-GAP_3"/>
    <property type="match status" value="1"/>
</dbReference>
<evidence type="ECO:0000256" key="2">
    <source>
        <dbReference type="SAM" id="MobiDB-lite"/>
    </source>
</evidence>
<dbReference type="Proteomes" id="UP001171945">
    <property type="component" value="Unassembled WGS sequence"/>
</dbReference>
<accession>A0ABT7VSN8</accession>
<dbReference type="Gene3D" id="2.60.40.1120">
    <property type="entry name" value="Carboxypeptidase-like, regulatory domain"/>
    <property type="match status" value="1"/>
</dbReference>
<keyword evidence="1" id="KW-0732">Signal</keyword>
<evidence type="ECO:0000313" key="3">
    <source>
        <dbReference type="EMBL" id="MDM8562423.1"/>
    </source>
</evidence>
<protein>
    <submittedName>
        <fullName evidence="3">FG-GAP-like repeat-containing protein</fullName>
    </submittedName>
</protein>